<dbReference type="RefSeq" id="WP_037444703.1">
    <property type="nucleotide sequence ID" value="NZ_JNFF01000117.1"/>
</dbReference>
<reference evidence="4 5" key="1">
    <citation type="journal article" date="1992" name="Int. J. Syst. Bacteriol.">
        <title>Sphingobacterium antarcticus sp. nov. a Psychrotrophic Bacterium from the Soils of Schirmacher Oasis, Antarctica.</title>
        <authorList>
            <person name="Shivaji S."/>
            <person name="Ray M.K."/>
            <person name="Rao N.S."/>
            <person name="Saiserr L."/>
            <person name="Jagannadham M.V."/>
            <person name="Kumar G.S."/>
            <person name="Reddy G."/>
            <person name="Bhargava P.M."/>
        </authorList>
    </citation>
    <scope>NUCLEOTIDE SEQUENCE [LARGE SCALE GENOMIC DNA]</scope>
    <source>
        <strain evidence="4 5">4BY</strain>
    </source>
</reference>
<dbReference type="CDD" id="cd04276">
    <property type="entry name" value="ZnMc_MMP_like_2"/>
    <property type="match status" value="1"/>
</dbReference>
<accession>A0A081PBS1</accession>
<evidence type="ECO:0000256" key="1">
    <source>
        <dbReference type="SAM" id="SignalP"/>
    </source>
</evidence>
<feature type="signal peptide" evidence="1">
    <location>
        <begin position="1"/>
        <end position="23"/>
    </location>
</feature>
<keyword evidence="1" id="KW-0732">Signal</keyword>
<sequence>MRIFTRKLLLLIAMSCILNTVQGQDMLSIVKGLKKYDGYFPFYYDAKNGKILLEVNKLDQEFLYFASLPAGVGSGGPELGKAKSDIVKFTLLGGKLLLIQPNYRFRAVNGNKDQVRSVENAFAKSVIWGFKPLATEGDKVLIDLTPFLISDSQQIGGTLGKTPYKLDESRSAIAIENTKNFPQNTEFESLITFTGGAPSGGYGGGGIAPDPTAVTVSMRQSFVALPEPGFKQRKFDPRSGLNPFNYYDFSADMDQPLIAKFSRRQRLVKKKPGLAPSEPVKPIVYYVDRGAPEKIKRALIEGGNWWNEAFTAAGFINGFVVEELPEGVDPMDIRYNVINWVNRNGNPRGYSFGNSYIDPRTGEIIKGVVTLGSDRHRQDYLIAEGLLQPYQEGKPVPKELEELTLARIRQLSAHEIGHTIGLYHNFAASVKDRASVMDYPAPYFTMDKNGKIDVQHAYAKGIGEWDKRAIMWGYSEFDAGTDENNALDQIMKETLAKGFIQIPDVGGDVHPLSHQWDNGNGDVTGELNRLLEIRKQLITNFSVKAIAANAPMSTLEEVLVPIYLLHRYQIEAVSKLIGGLYFTHALKGDGQVPTALIPPGQQKAALDVLLLTIKPENLRIPEQLLEKIPPRPSGFPGGREVFSRKTGPTFDPLSAAESVAGFTVAYLLDGKRAARLTEYAARDAKQPGFIHIAGQLINQTWKAPDAGGMDGQLQIVVNNLVLKYLLALGTGKDVSENVQGQALLKIEELNHWLEANKYLGSDQQNANRLFALSQIKTFQLDPAKFEIAPAAEMPPGAPIGMDNPNLLQ</sequence>
<feature type="chain" id="PRO_5001761545" evidence="1">
    <location>
        <begin position="24"/>
        <end position="808"/>
    </location>
</feature>
<proteinExistence type="predicted"/>
<feature type="domain" description="DUF5117" evidence="3">
    <location>
        <begin position="82"/>
        <end position="270"/>
    </location>
</feature>
<evidence type="ECO:0000313" key="5">
    <source>
        <dbReference type="Proteomes" id="UP000028007"/>
    </source>
</evidence>
<dbReference type="eggNOG" id="COG1913">
    <property type="taxonomic scope" value="Bacteria"/>
</dbReference>
<dbReference type="InterPro" id="IPR032534">
    <property type="entry name" value="EcxA_zinc-bd"/>
</dbReference>
<dbReference type="InterPro" id="IPR033413">
    <property type="entry name" value="DUF5117"/>
</dbReference>
<dbReference type="InterPro" id="IPR034032">
    <property type="entry name" value="Zn_MMP-like_bac"/>
</dbReference>
<organism evidence="4 5">
    <name type="scientific">Pedobacter antarcticus 4BY</name>
    <dbReference type="NCBI Taxonomy" id="1358423"/>
    <lineage>
        <taxon>Bacteria</taxon>
        <taxon>Pseudomonadati</taxon>
        <taxon>Bacteroidota</taxon>
        <taxon>Sphingobacteriia</taxon>
        <taxon>Sphingobacteriales</taxon>
        <taxon>Sphingobacteriaceae</taxon>
        <taxon>Pedobacter</taxon>
    </lineage>
</organism>
<name>A0A081PBS1_9SPHI</name>
<dbReference type="PANTHER" id="PTHR38478">
    <property type="entry name" value="PEPTIDASE M1A AND M12B"/>
    <property type="match status" value="1"/>
</dbReference>
<dbReference type="GO" id="GO:0008237">
    <property type="term" value="F:metallopeptidase activity"/>
    <property type="evidence" value="ECO:0007669"/>
    <property type="project" value="InterPro"/>
</dbReference>
<feature type="domain" description="EcxA zinc-binding" evidence="2">
    <location>
        <begin position="399"/>
        <end position="705"/>
    </location>
</feature>
<dbReference type="OrthoDB" id="9776599at2"/>
<evidence type="ECO:0000259" key="2">
    <source>
        <dbReference type="Pfam" id="PF16313"/>
    </source>
</evidence>
<dbReference type="Gene3D" id="3.40.390.10">
    <property type="entry name" value="Collagenase (Catalytic Domain)"/>
    <property type="match status" value="1"/>
</dbReference>
<protein>
    <submittedName>
        <fullName evidence="4">Peptidase</fullName>
    </submittedName>
</protein>
<dbReference type="Pfam" id="PF16313">
    <property type="entry name" value="DUF4953"/>
    <property type="match status" value="1"/>
</dbReference>
<dbReference type="InterPro" id="IPR024079">
    <property type="entry name" value="MetalloPept_cat_dom_sf"/>
</dbReference>
<gene>
    <name evidence="4" type="ORF">N180_00460</name>
</gene>
<keyword evidence="5" id="KW-1185">Reference proteome</keyword>
<dbReference type="SUPFAM" id="SSF55486">
    <property type="entry name" value="Metalloproteases ('zincins'), catalytic domain"/>
    <property type="match status" value="1"/>
</dbReference>
<dbReference type="PANTHER" id="PTHR38478:SF1">
    <property type="entry name" value="ZINC DEPENDENT METALLOPROTEASE DOMAIN LIPOPROTEIN"/>
    <property type="match status" value="1"/>
</dbReference>
<evidence type="ECO:0000259" key="3">
    <source>
        <dbReference type="Pfam" id="PF17148"/>
    </source>
</evidence>
<dbReference type="Pfam" id="PF17148">
    <property type="entry name" value="DUF5117"/>
    <property type="match status" value="1"/>
</dbReference>
<dbReference type="EMBL" id="JNFF01000117">
    <property type="protein sequence ID" value="KEQ28144.1"/>
    <property type="molecule type" value="Genomic_DNA"/>
</dbReference>
<dbReference type="Proteomes" id="UP000028007">
    <property type="component" value="Unassembled WGS sequence"/>
</dbReference>
<dbReference type="AlphaFoldDB" id="A0A081PBS1"/>
<evidence type="ECO:0000313" key="4">
    <source>
        <dbReference type="EMBL" id="KEQ28144.1"/>
    </source>
</evidence>
<comment type="caution">
    <text evidence="4">The sequence shown here is derived from an EMBL/GenBank/DDBJ whole genome shotgun (WGS) entry which is preliminary data.</text>
</comment>